<dbReference type="Proteomes" id="UP000299102">
    <property type="component" value="Unassembled WGS sequence"/>
</dbReference>
<name>A0A4C1TDQ1_EUMVA</name>
<accession>A0A4C1TDQ1</accession>
<sequence length="141" mass="15859">MDTTQDISKVDQLSIVVRYAVITRSENGQLIEVEVKELFLGFYAAIKHGAADLVHQHKRPYSIPTTYGMTNISNGLLYASKIILSRRSSILLPIRRQRTVQRTKLCCCEVSLESVAMAQNINARMKEEQSGNVIPAHCVIR</sequence>
<protein>
    <submittedName>
        <fullName evidence="1">Uncharacterized protein</fullName>
    </submittedName>
</protein>
<dbReference type="AlphaFoldDB" id="A0A4C1TDQ1"/>
<feature type="non-terminal residue" evidence="1">
    <location>
        <position position="141"/>
    </location>
</feature>
<comment type="caution">
    <text evidence="1">The sequence shown here is derived from an EMBL/GenBank/DDBJ whole genome shotgun (WGS) entry which is preliminary data.</text>
</comment>
<gene>
    <name evidence="1" type="ORF">EVAR_100274_1</name>
</gene>
<keyword evidence="2" id="KW-1185">Reference proteome</keyword>
<organism evidence="1 2">
    <name type="scientific">Eumeta variegata</name>
    <name type="common">Bagworm moth</name>
    <name type="synonym">Eumeta japonica</name>
    <dbReference type="NCBI Taxonomy" id="151549"/>
    <lineage>
        <taxon>Eukaryota</taxon>
        <taxon>Metazoa</taxon>
        <taxon>Ecdysozoa</taxon>
        <taxon>Arthropoda</taxon>
        <taxon>Hexapoda</taxon>
        <taxon>Insecta</taxon>
        <taxon>Pterygota</taxon>
        <taxon>Neoptera</taxon>
        <taxon>Endopterygota</taxon>
        <taxon>Lepidoptera</taxon>
        <taxon>Glossata</taxon>
        <taxon>Ditrysia</taxon>
        <taxon>Tineoidea</taxon>
        <taxon>Psychidae</taxon>
        <taxon>Oiketicinae</taxon>
        <taxon>Eumeta</taxon>
    </lineage>
</organism>
<proteinExistence type="predicted"/>
<dbReference type="OrthoDB" id="6778351at2759"/>
<reference evidence="1 2" key="1">
    <citation type="journal article" date="2019" name="Commun. Biol.">
        <title>The bagworm genome reveals a unique fibroin gene that provides high tensile strength.</title>
        <authorList>
            <person name="Kono N."/>
            <person name="Nakamura H."/>
            <person name="Ohtoshi R."/>
            <person name="Tomita M."/>
            <person name="Numata K."/>
            <person name="Arakawa K."/>
        </authorList>
    </citation>
    <scope>NUCLEOTIDE SEQUENCE [LARGE SCALE GENOMIC DNA]</scope>
</reference>
<dbReference type="EMBL" id="BGZK01005125">
    <property type="protein sequence ID" value="GBP12629.1"/>
    <property type="molecule type" value="Genomic_DNA"/>
</dbReference>
<evidence type="ECO:0000313" key="2">
    <source>
        <dbReference type="Proteomes" id="UP000299102"/>
    </source>
</evidence>
<evidence type="ECO:0000313" key="1">
    <source>
        <dbReference type="EMBL" id="GBP12629.1"/>
    </source>
</evidence>